<dbReference type="Proteomes" id="UP000472971">
    <property type="component" value="Unassembled WGS sequence"/>
</dbReference>
<dbReference type="RefSeq" id="WP_163240108.1">
    <property type="nucleotide sequence ID" value="NZ_CP082780.1"/>
</dbReference>
<reference evidence="1 4" key="2">
    <citation type="submission" date="2020-07" db="EMBL/GenBank/DDBJ databases">
        <authorList>
            <person name="Feng H."/>
        </authorList>
    </citation>
    <scope>NUCLEOTIDE SEQUENCE [LARGE SCALE GENOMIC DNA]</scope>
    <source>
        <strain evidence="4">s-12</strain>
        <strain evidence="1">S-12</strain>
    </source>
</reference>
<evidence type="ECO:0000313" key="2">
    <source>
        <dbReference type="EMBL" id="NEY80569.1"/>
    </source>
</evidence>
<keyword evidence="3" id="KW-1185">Reference proteome</keyword>
<dbReference type="EMBL" id="JACEIO010000005">
    <property type="protein sequence ID" value="MBA4536201.1"/>
    <property type="molecule type" value="Genomic_DNA"/>
</dbReference>
<sequence length="130" mass="15618">MKILQTVMVKQILTEKSKRELMNKFHSEKSQLHKESDQLYFELKKLEKAKKFQSDHLRKHFEKEIQLRKEKMKIIDFQIEQLHMLPIGSELKEKEVQGIVDVNEGDCWEEIINEKTIIIKDGIVQEIRSR</sequence>
<proteinExistence type="predicted"/>
<dbReference type="EMBL" id="JAAIWN010000005">
    <property type="protein sequence ID" value="NEY80569.1"/>
    <property type="molecule type" value="Genomic_DNA"/>
</dbReference>
<dbReference type="InterPro" id="IPR021297">
    <property type="entry name" value="YlqD"/>
</dbReference>
<protein>
    <submittedName>
        <fullName evidence="1">YlqD family protein</fullName>
    </submittedName>
</protein>
<reference evidence="2 3" key="1">
    <citation type="submission" date="2020-02" db="EMBL/GenBank/DDBJ databases">
        <title>Bacillus aquiflavi sp. nov., isolated from yellow water of strong flavor Chinese baijiu in Yibin region of China.</title>
        <authorList>
            <person name="Xie J."/>
        </authorList>
    </citation>
    <scope>NUCLEOTIDE SEQUENCE [LARGE SCALE GENOMIC DNA]</scope>
    <source>
        <strain evidence="2 3">3H-10</strain>
    </source>
</reference>
<dbReference type="Proteomes" id="UP000570010">
    <property type="component" value="Unassembled WGS sequence"/>
</dbReference>
<evidence type="ECO:0000313" key="3">
    <source>
        <dbReference type="Proteomes" id="UP000472971"/>
    </source>
</evidence>
<evidence type="ECO:0000313" key="1">
    <source>
        <dbReference type="EMBL" id="MBA4536201.1"/>
    </source>
</evidence>
<gene>
    <name evidence="2" type="ORF">G4D64_03320</name>
    <name evidence="1" type="ORF">H1Z61_03355</name>
</gene>
<evidence type="ECO:0000313" key="4">
    <source>
        <dbReference type="Proteomes" id="UP000570010"/>
    </source>
</evidence>
<dbReference type="AlphaFoldDB" id="A0A6B3VRF8"/>
<dbReference type="Gene3D" id="6.10.140.1110">
    <property type="match status" value="1"/>
</dbReference>
<accession>A0A6B3VRF8</accession>
<dbReference type="Pfam" id="PF11068">
    <property type="entry name" value="YlqD"/>
    <property type="match status" value="1"/>
</dbReference>
<organism evidence="2 3">
    <name type="scientific">Bacillus aquiflavi</name>
    <dbReference type="NCBI Taxonomy" id="2672567"/>
    <lineage>
        <taxon>Bacteria</taxon>
        <taxon>Bacillati</taxon>
        <taxon>Bacillota</taxon>
        <taxon>Bacilli</taxon>
        <taxon>Bacillales</taxon>
        <taxon>Bacillaceae</taxon>
        <taxon>Bacillus</taxon>
    </lineage>
</organism>
<comment type="caution">
    <text evidence="2">The sequence shown here is derived from an EMBL/GenBank/DDBJ whole genome shotgun (WGS) entry which is preliminary data.</text>
</comment>
<name>A0A6B3VRF8_9BACI</name>